<dbReference type="Proteomes" id="UP000244677">
    <property type="component" value="Chromosome"/>
</dbReference>
<dbReference type="KEGG" id="fki:FK004_07465"/>
<evidence type="ECO:0000313" key="2">
    <source>
        <dbReference type="Proteomes" id="UP000244677"/>
    </source>
</evidence>
<sequence length="287" mass="32222">MKTLRLPTLLLVVFILLSCARKTGLKELFELPKKLKEISAVEKVAHSDLLWTLEDSGNAPMVYGINSKGKIGHTVSLTGVTNVDWEELTSDAAGNLYVGDFGNNDNKRKDLAIYKIKAEDLEKTAAVPAETITFYYPEQKAFPPKKSDYFYDCEAFFIFQNTFYLFTKNRSKGFDGTTLVYKIPNTPGNHAAEYVGSYKTCNIFNHCAITSAAISPDGSKMVLLSNSRVWLFTNYKGDHFLDGTAKMLELGLISQKEGVCFKDNTTLFITDERKKKTGGKLYEFELE</sequence>
<evidence type="ECO:0008006" key="3">
    <source>
        <dbReference type="Google" id="ProtNLM"/>
    </source>
</evidence>
<organism evidence="1 2">
    <name type="scientific">Flavobacterium kingsejongi</name>
    <dbReference type="NCBI Taxonomy" id="1678728"/>
    <lineage>
        <taxon>Bacteria</taxon>
        <taxon>Pseudomonadati</taxon>
        <taxon>Bacteroidota</taxon>
        <taxon>Flavobacteriia</taxon>
        <taxon>Flavobacteriales</taxon>
        <taxon>Flavobacteriaceae</taxon>
        <taxon>Flavobacterium</taxon>
    </lineage>
</organism>
<gene>
    <name evidence="1" type="ORF">FK004_07465</name>
</gene>
<reference evidence="1 2" key="1">
    <citation type="submission" date="2017-04" db="EMBL/GenBank/DDBJ databases">
        <title>Complete genome sequence of Flavobacterium kingsejong AJ004.</title>
        <authorList>
            <person name="Lee P.C."/>
        </authorList>
    </citation>
    <scope>NUCLEOTIDE SEQUENCE [LARGE SCALE GENOMIC DNA]</scope>
    <source>
        <strain evidence="1 2">AJ004</strain>
    </source>
</reference>
<dbReference type="SUPFAM" id="SSF101898">
    <property type="entry name" value="NHL repeat"/>
    <property type="match status" value="1"/>
</dbReference>
<evidence type="ECO:0000313" key="1">
    <source>
        <dbReference type="EMBL" id="AWG25082.1"/>
    </source>
</evidence>
<dbReference type="EMBL" id="CP020919">
    <property type="protein sequence ID" value="AWG25082.1"/>
    <property type="molecule type" value="Genomic_DNA"/>
</dbReference>
<dbReference type="AlphaFoldDB" id="A0A2S1LMV6"/>
<dbReference type="OrthoDB" id="5599486at2"/>
<keyword evidence="2" id="KW-1185">Reference proteome</keyword>
<accession>A0A2S1LMV6</accession>
<name>A0A2S1LMV6_9FLAO</name>
<protein>
    <recommendedName>
        <fullName evidence="3">SdiA-regulated family protein</fullName>
    </recommendedName>
</protein>
<dbReference type="PROSITE" id="PS51257">
    <property type="entry name" value="PROKAR_LIPOPROTEIN"/>
    <property type="match status" value="1"/>
</dbReference>
<dbReference type="RefSeq" id="WP_108736686.1">
    <property type="nucleotide sequence ID" value="NZ_CP020919.1"/>
</dbReference>
<proteinExistence type="predicted"/>